<dbReference type="SUPFAM" id="SSF48452">
    <property type="entry name" value="TPR-like"/>
    <property type="match status" value="2"/>
</dbReference>
<evidence type="ECO:0000256" key="3">
    <source>
        <dbReference type="SAM" id="SignalP"/>
    </source>
</evidence>
<protein>
    <submittedName>
        <fullName evidence="4">Tetratricopeptide repeat protein</fullName>
    </submittedName>
</protein>
<name>A0A5C6CHN0_9BACT</name>
<feature type="signal peptide" evidence="3">
    <location>
        <begin position="1"/>
        <end position="25"/>
    </location>
</feature>
<keyword evidence="3" id="KW-0732">Signal</keyword>
<dbReference type="AlphaFoldDB" id="A0A5C6CHN0"/>
<dbReference type="Pfam" id="PF13428">
    <property type="entry name" value="TPR_14"/>
    <property type="match status" value="1"/>
</dbReference>
<evidence type="ECO:0000256" key="1">
    <source>
        <dbReference type="ARBA" id="ARBA00022737"/>
    </source>
</evidence>
<dbReference type="InterPro" id="IPR019734">
    <property type="entry name" value="TPR_rpt"/>
</dbReference>
<keyword evidence="1" id="KW-0677">Repeat</keyword>
<dbReference type="Gene3D" id="1.25.40.10">
    <property type="entry name" value="Tetratricopeptide repeat domain"/>
    <property type="match status" value="3"/>
</dbReference>
<dbReference type="Pfam" id="PF13432">
    <property type="entry name" value="TPR_16"/>
    <property type="match status" value="2"/>
</dbReference>
<dbReference type="Proteomes" id="UP000316304">
    <property type="component" value="Unassembled WGS sequence"/>
</dbReference>
<keyword evidence="2" id="KW-0802">TPR repeat</keyword>
<evidence type="ECO:0000313" key="4">
    <source>
        <dbReference type="EMBL" id="TWU22239.1"/>
    </source>
</evidence>
<organism evidence="4 5">
    <name type="scientific">Novipirellula galeiformis</name>
    <dbReference type="NCBI Taxonomy" id="2528004"/>
    <lineage>
        <taxon>Bacteria</taxon>
        <taxon>Pseudomonadati</taxon>
        <taxon>Planctomycetota</taxon>
        <taxon>Planctomycetia</taxon>
        <taxon>Pirellulales</taxon>
        <taxon>Pirellulaceae</taxon>
        <taxon>Novipirellula</taxon>
    </lineage>
</organism>
<dbReference type="OrthoDB" id="243265at2"/>
<dbReference type="EMBL" id="SJPT01000005">
    <property type="protein sequence ID" value="TWU22239.1"/>
    <property type="molecule type" value="Genomic_DNA"/>
</dbReference>
<dbReference type="PANTHER" id="PTHR45586:SF1">
    <property type="entry name" value="LIPOPOLYSACCHARIDE ASSEMBLY PROTEIN B"/>
    <property type="match status" value="1"/>
</dbReference>
<dbReference type="InterPro" id="IPR011990">
    <property type="entry name" value="TPR-like_helical_dom_sf"/>
</dbReference>
<dbReference type="SMART" id="SM00028">
    <property type="entry name" value="TPR"/>
    <property type="match status" value="6"/>
</dbReference>
<feature type="chain" id="PRO_5023091711" evidence="3">
    <location>
        <begin position="26"/>
        <end position="465"/>
    </location>
</feature>
<keyword evidence="5" id="KW-1185">Reference proteome</keyword>
<proteinExistence type="predicted"/>
<comment type="caution">
    <text evidence="4">The sequence shown here is derived from an EMBL/GenBank/DDBJ whole genome shotgun (WGS) entry which is preliminary data.</text>
</comment>
<dbReference type="InterPro" id="IPR051012">
    <property type="entry name" value="CellSynth/LPSAsmb/PSIAsmb"/>
</dbReference>
<sequence length="465" mass="50354" precursor="true">MNAMTIQSSFSLPILFLLGTSVLVAQDDSEPAVASEPAITAEIQKSHPAQATIGEALQQYGRGNAEQALKLLVAAHKSHPDLAPGEVIFAQLAFATNQPVAGRKALEMAAIHHADDPELWNILADLALRGGRLAESEVLFQHALQVAEGYSDNEARRAKQSINAQAGLASIYERRQQWTSAEEHLRKWIDLAPKNSQAWQRLAGVFFKTQQYDIAEQTLVNLSSFDKAQPIPEVAMGLMYQQAGQHEKAEQAMRSALEKDAEGFTTQLSVARWALSAGDQETLQNCAAKAKELNPESPAVDALLGMAQRFAGNPAQAEAIFSEMLDKNPASFDATNGLAMALLEQDDEPKHHKALQHAQMLVKSNPDQRTTRGRAAAATYAWALFRLNQSEAAAKVINSVITSGEISPETSYFAAAIANQNGEPQLAQELLKGALSSHIAFAQKAAAEELLFEISNQGPDSDKKD</sequence>
<reference evidence="4 5" key="1">
    <citation type="submission" date="2019-02" db="EMBL/GenBank/DDBJ databases">
        <title>Deep-cultivation of Planctomycetes and their phenomic and genomic characterization uncovers novel biology.</title>
        <authorList>
            <person name="Wiegand S."/>
            <person name="Jogler M."/>
            <person name="Boedeker C."/>
            <person name="Pinto D."/>
            <person name="Vollmers J."/>
            <person name="Rivas-Marin E."/>
            <person name="Kohn T."/>
            <person name="Peeters S.H."/>
            <person name="Heuer A."/>
            <person name="Rast P."/>
            <person name="Oberbeckmann S."/>
            <person name="Bunk B."/>
            <person name="Jeske O."/>
            <person name="Meyerdierks A."/>
            <person name="Storesund J.E."/>
            <person name="Kallscheuer N."/>
            <person name="Luecker S."/>
            <person name="Lage O.M."/>
            <person name="Pohl T."/>
            <person name="Merkel B.J."/>
            <person name="Hornburger P."/>
            <person name="Mueller R.-W."/>
            <person name="Bruemmer F."/>
            <person name="Labrenz M."/>
            <person name="Spormann A.M."/>
            <person name="Op Den Camp H."/>
            <person name="Overmann J."/>
            <person name="Amann R."/>
            <person name="Jetten M.S.M."/>
            <person name="Mascher T."/>
            <person name="Medema M.H."/>
            <person name="Devos D.P."/>
            <person name="Kaster A.-K."/>
            <person name="Ovreas L."/>
            <person name="Rohde M."/>
            <person name="Galperin M.Y."/>
            <person name="Jogler C."/>
        </authorList>
    </citation>
    <scope>NUCLEOTIDE SEQUENCE [LARGE SCALE GENOMIC DNA]</scope>
    <source>
        <strain evidence="4 5">Pla52o</strain>
    </source>
</reference>
<dbReference type="PANTHER" id="PTHR45586">
    <property type="entry name" value="TPR REPEAT-CONTAINING PROTEIN PA4667"/>
    <property type="match status" value="1"/>
</dbReference>
<dbReference type="Pfam" id="PF13181">
    <property type="entry name" value="TPR_8"/>
    <property type="match status" value="1"/>
</dbReference>
<gene>
    <name evidence="4" type="ORF">Pla52o_32950</name>
</gene>
<accession>A0A5C6CHN0</accession>
<evidence type="ECO:0000256" key="2">
    <source>
        <dbReference type="ARBA" id="ARBA00022803"/>
    </source>
</evidence>
<evidence type="ECO:0000313" key="5">
    <source>
        <dbReference type="Proteomes" id="UP000316304"/>
    </source>
</evidence>